<gene>
    <name evidence="3" type="primary">rny_5</name>
    <name evidence="3" type="ORF">g.33155</name>
</gene>
<proteinExistence type="predicted"/>
<dbReference type="EMBL" id="GDJX01012719">
    <property type="protein sequence ID" value="JAT55217.1"/>
    <property type="molecule type" value="Transcribed_RNA"/>
</dbReference>
<organism evidence="3">
    <name type="scientific">Anthurium amnicola</name>
    <dbReference type="NCBI Taxonomy" id="1678845"/>
    <lineage>
        <taxon>Eukaryota</taxon>
        <taxon>Viridiplantae</taxon>
        <taxon>Streptophyta</taxon>
        <taxon>Embryophyta</taxon>
        <taxon>Tracheophyta</taxon>
        <taxon>Spermatophyta</taxon>
        <taxon>Magnoliopsida</taxon>
        <taxon>Liliopsida</taxon>
        <taxon>Araceae</taxon>
        <taxon>Pothoideae</taxon>
        <taxon>Potheae</taxon>
        <taxon>Anthurium</taxon>
    </lineage>
</organism>
<feature type="region of interest" description="Disordered" evidence="1">
    <location>
        <begin position="202"/>
        <end position="221"/>
    </location>
</feature>
<accession>A0A1D1YKN4</accession>
<sequence length="260" mass="29194">LKTVKSEENNSNCTLAGQLPKMAKPVVLDLEYPEKSMPTTTTTSCSKSNYYNPPPTVKKISFSIVVISLPVLYVSLLHISPSSLFKDTNFWFLMSNAIILIVAADSGMFAAASSDEPLDVYQEYVTHSRCRSRSSELPLGEPPRIQWKGEEANTCLALVPSQVTPPREEPPKEERFSRSMSELVAAPSVADVVERKKACTRSASEKKVCTEEEEEEENDYAALSDEELNRRVEEFIKRLNREIRRQDVASERSSVVVRVE</sequence>
<evidence type="ECO:0000256" key="2">
    <source>
        <dbReference type="SAM" id="Phobius"/>
    </source>
</evidence>
<keyword evidence="2" id="KW-0472">Membrane</keyword>
<dbReference type="PANTHER" id="PTHR35997">
    <property type="entry name" value="COTTON FIBER PROTEIN-RELATED"/>
    <property type="match status" value="1"/>
</dbReference>
<reference evidence="3" key="1">
    <citation type="submission" date="2015-07" db="EMBL/GenBank/DDBJ databases">
        <title>Transcriptome Assembly of Anthurium amnicola.</title>
        <authorList>
            <person name="Suzuki J."/>
        </authorList>
    </citation>
    <scope>NUCLEOTIDE SEQUENCE</scope>
</reference>
<feature type="transmembrane region" description="Helical" evidence="2">
    <location>
        <begin position="60"/>
        <end position="79"/>
    </location>
</feature>
<feature type="non-terminal residue" evidence="3">
    <location>
        <position position="1"/>
    </location>
</feature>
<evidence type="ECO:0000313" key="3">
    <source>
        <dbReference type="EMBL" id="JAT55217.1"/>
    </source>
</evidence>
<name>A0A1D1YKN4_9ARAE</name>
<evidence type="ECO:0000256" key="1">
    <source>
        <dbReference type="SAM" id="MobiDB-lite"/>
    </source>
</evidence>
<protein>
    <submittedName>
        <fullName evidence="3">Ribonuclease Y</fullName>
    </submittedName>
</protein>
<keyword evidence="2" id="KW-1133">Transmembrane helix</keyword>
<dbReference type="PANTHER" id="PTHR35997:SF6">
    <property type="entry name" value="COTTON FIBER PROTEIN"/>
    <property type="match status" value="1"/>
</dbReference>
<keyword evidence="2" id="KW-0812">Transmembrane</keyword>
<feature type="transmembrane region" description="Helical" evidence="2">
    <location>
        <begin position="91"/>
        <end position="112"/>
    </location>
</feature>
<dbReference type="AlphaFoldDB" id="A0A1D1YKN4"/>